<dbReference type="GO" id="GO:0016787">
    <property type="term" value="F:hydrolase activity"/>
    <property type="evidence" value="ECO:0007669"/>
    <property type="project" value="UniProtKB-KW"/>
</dbReference>
<dbReference type="Pfam" id="PF07687">
    <property type="entry name" value="M20_dimer"/>
    <property type="match status" value="1"/>
</dbReference>
<dbReference type="InterPro" id="IPR011650">
    <property type="entry name" value="Peptidase_M20_dimer"/>
</dbReference>
<feature type="domain" description="Peptidase M20 dimerisation" evidence="3">
    <location>
        <begin position="217"/>
        <end position="312"/>
    </location>
</feature>
<dbReference type="Proteomes" id="UP001646141">
    <property type="component" value="Unassembled WGS sequence"/>
</dbReference>
<dbReference type="EC" id="3.5.-.-" evidence="4"/>
<keyword evidence="2 4" id="KW-0378">Hydrolase</keyword>
<dbReference type="NCBIfam" id="TIGR01879">
    <property type="entry name" value="hydantase"/>
    <property type="match status" value="1"/>
</dbReference>
<dbReference type="InterPro" id="IPR036264">
    <property type="entry name" value="Bact_exopeptidase_dim_dom"/>
</dbReference>
<organism evidence="4 5">
    <name type="scientific">Leucobacter chromiireducens subsp. chromiireducens</name>
    <dbReference type="NCBI Taxonomy" id="660067"/>
    <lineage>
        <taxon>Bacteria</taxon>
        <taxon>Bacillati</taxon>
        <taxon>Actinomycetota</taxon>
        <taxon>Actinomycetes</taxon>
        <taxon>Micrococcales</taxon>
        <taxon>Microbacteriaceae</taxon>
        <taxon>Leucobacter</taxon>
    </lineage>
</organism>
<dbReference type="PANTHER" id="PTHR32494:SF5">
    <property type="entry name" value="ALLANTOATE AMIDOHYDROLASE"/>
    <property type="match status" value="1"/>
</dbReference>
<evidence type="ECO:0000259" key="3">
    <source>
        <dbReference type="Pfam" id="PF07687"/>
    </source>
</evidence>
<keyword evidence="5" id="KW-1185">Reference proteome</keyword>
<comment type="similarity">
    <text evidence="1">Belongs to the peptidase M20 family.</text>
</comment>
<evidence type="ECO:0000313" key="4">
    <source>
        <dbReference type="EMBL" id="MBL3689775.1"/>
    </source>
</evidence>
<accession>A0ABS1SNL1</accession>
<sequence length="415" mass="43655">MSEQTADAVLLQLFDELFAEFSEIGRANDTGLHRLAFSAADAEVRAAFRARCAALGLHAHTDEIGNQFALARPPVPGDRTVLLGSHLDSQPDGGRFDGQLGVAAALAVVAEAAHTEVPQGTNLGAVNWANEEGARFQPSVMGSSVFTGQLSLAEALAASDAEHTLLSDELVSRALAGTSALPATVAAYAELHVEQGARLERDGAELGIVDRTWAAHKADVRVHGVQTHTGPTPMALRVDALAAAARLIALLRELGLADPDDRLHTAAAWMRITPNSPNATPSLVEFKVELRSPEEERLHAARAALVTAAQEIERGTGVQCDFGAWSERRAASFDPDLVALATATAISMGIRAQRMPTIAGHDAVIMNAAGVPTVLLFTPSAEGITHHAAEYTEPADQHRGVRALAAVARALLARV</sequence>
<dbReference type="SUPFAM" id="SSF53187">
    <property type="entry name" value="Zn-dependent exopeptidases"/>
    <property type="match status" value="1"/>
</dbReference>
<evidence type="ECO:0000256" key="1">
    <source>
        <dbReference type="ARBA" id="ARBA00006153"/>
    </source>
</evidence>
<gene>
    <name evidence="4" type="ORF">D3226_07345</name>
</gene>
<dbReference type="PANTHER" id="PTHR32494">
    <property type="entry name" value="ALLANTOATE DEIMINASE-RELATED"/>
    <property type="match status" value="1"/>
</dbReference>
<dbReference type="PIRSF" id="PIRSF001235">
    <property type="entry name" value="Amidase_carbamoylase"/>
    <property type="match status" value="1"/>
</dbReference>
<dbReference type="InterPro" id="IPR010158">
    <property type="entry name" value="Amidase_Cbmase"/>
</dbReference>
<reference evidence="4 5" key="1">
    <citation type="submission" date="2018-09" db="EMBL/GenBank/DDBJ databases">
        <title>Comparative genomics of Leucobacter spp.</title>
        <authorList>
            <person name="Reis A.C."/>
            <person name="Kolvenbach B.A."/>
            <person name="Corvini P.F.X."/>
            <person name="Nunes O.C."/>
        </authorList>
    </citation>
    <scope>NUCLEOTIDE SEQUENCE [LARGE SCALE GENOMIC DNA]</scope>
    <source>
        <strain evidence="4 5">L-1</strain>
    </source>
</reference>
<comment type="caution">
    <text evidence="4">The sequence shown here is derived from an EMBL/GenBank/DDBJ whole genome shotgun (WGS) entry which is preliminary data.</text>
</comment>
<dbReference type="Gene3D" id="3.40.630.10">
    <property type="entry name" value="Zn peptidases"/>
    <property type="match status" value="1"/>
</dbReference>
<name>A0ABS1SNL1_9MICO</name>
<protein>
    <submittedName>
        <fullName evidence="4">Hydantoinase/carbamoylase family amidase</fullName>
        <ecNumber evidence="4">3.5.-.-</ecNumber>
    </submittedName>
</protein>
<dbReference type="SUPFAM" id="SSF55031">
    <property type="entry name" value="Bacterial exopeptidase dimerisation domain"/>
    <property type="match status" value="1"/>
</dbReference>
<dbReference type="Pfam" id="PF01546">
    <property type="entry name" value="Peptidase_M20"/>
    <property type="match status" value="1"/>
</dbReference>
<dbReference type="InterPro" id="IPR002933">
    <property type="entry name" value="Peptidase_M20"/>
</dbReference>
<dbReference type="EMBL" id="QYAD01000002">
    <property type="protein sequence ID" value="MBL3689775.1"/>
    <property type="molecule type" value="Genomic_DNA"/>
</dbReference>
<evidence type="ECO:0000256" key="2">
    <source>
        <dbReference type="ARBA" id="ARBA00022801"/>
    </source>
</evidence>
<dbReference type="RefSeq" id="WP_202381793.1">
    <property type="nucleotide sequence ID" value="NZ_BAAAMA010000002.1"/>
</dbReference>
<evidence type="ECO:0000313" key="5">
    <source>
        <dbReference type="Proteomes" id="UP001646141"/>
    </source>
</evidence>
<proteinExistence type="inferred from homology"/>
<dbReference type="Gene3D" id="3.30.70.360">
    <property type="match status" value="1"/>
</dbReference>